<dbReference type="Gene3D" id="3.40.630.30">
    <property type="match status" value="1"/>
</dbReference>
<reference evidence="5 6" key="1">
    <citation type="submission" date="2012-02" db="EMBL/GenBank/DDBJ databases">
        <title>Whole genome shotgun sequence of Gordonia sputi NBRC 100414.</title>
        <authorList>
            <person name="Yoshida I."/>
            <person name="Hosoyama A."/>
            <person name="Tsuchikane K."/>
            <person name="Katsumata H."/>
            <person name="Yamazaki S."/>
            <person name="Fujita N."/>
        </authorList>
    </citation>
    <scope>NUCLEOTIDE SEQUENCE [LARGE SCALE GENOMIC DNA]</scope>
    <source>
        <strain evidence="5 6">NBRC 100414</strain>
    </source>
</reference>
<accession>H5U4I0</accession>
<dbReference type="Proteomes" id="UP000005845">
    <property type="component" value="Unassembled WGS sequence"/>
</dbReference>
<evidence type="ECO:0000256" key="2">
    <source>
        <dbReference type="ARBA" id="ARBA00023315"/>
    </source>
</evidence>
<dbReference type="PROSITE" id="PS51186">
    <property type="entry name" value="GNAT"/>
    <property type="match status" value="1"/>
</dbReference>
<name>H5U4I0_9ACTN</name>
<dbReference type="AlphaFoldDB" id="H5U4I0"/>
<gene>
    <name evidence="5" type="ORF">GOSPT_113_00270</name>
</gene>
<keyword evidence="6" id="KW-1185">Reference proteome</keyword>
<dbReference type="InterPro" id="IPR016181">
    <property type="entry name" value="Acyl_CoA_acyltransferase"/>
</dbReference>
<dbReference type="InterPro" id="IPR050832">
    <property type="entry name" value="Bact_Acetyltransf"/>
</dbReference>
<evidence type="ECO:0000259" key="4">
    <source>
        <dbReference type="PROSITE" id="PS51186"/>
    </source>
</evidence>
<dbReference type="SUPFAM" id="SSF55729">
    <property type="entry name" value="Acyl-CoA N-acyltransferases (Nat)"/>
    <property type="match status" value="1"/>
</dbReference>
<comment type="caution">
    <text evidence="5">The sequence shown here is derived from an EMBL/GenBank/DDBJ whole genome shotgun (WGS) entry which is preliminary data.</text>
</comment>
<evidence type="ECO:0000313" key="5">
    <source>
        <dbReference type="EMBL" id="GAB40638.1"/>
    </source>
</evidence>
<dbReference type="InterPro" id="IPR000182">
    <property type="entry name" value="GNAT_dom"/>
</dbReference>
<evidence type="ECO:0000256" key="1">
    <source>
        <dbReference type="ARBA" id="ARBA00022679"/>
    </source>
</evidence>
<dbReference type="GO" id="GO:0016747">
    <property type="term" value="F:acyltransferase activity, transferring groups other than amino-acyl groups"/>
    <property type="evidence" value="ECO:0007669"/>
    <property type="project" value="InterPro"/>
</dbReference>
<dbReference type="Gene3D" id="2.115.10.20">
    <property type="entry name" value="Glycosyl hydrolase domain, family 43"/>
    <property type="match status" value="1"/>
</dbReference>
<feature type="region of interest" description="Disordered" evidence="3">
    <location>
        <begin position="144"/>
        <end position="163"/>
    </location>
</feature>
<dbReference type="InterPro" id="IPR023296">
    <property type="entry name" value="Glyco_hydro_beta-prop_sf"/>
</dbReference>
<evidence type="ECO:0000256" key="3">
    <source>
        <dbReference type="SAM" id="MobiDB-lite"/>
    </source>
</evidence>
<feature type="domain" description="N-acetyltransferase" evidence="4">
    <location>
        <begin position="297"/>
        <end position="434"/>
    </location>
</feature>
<proteinExistence type="predicted"/>
<dbReference type="SUPFAM" id="SSF75005">
    <property type="entry name" value="Arabinanase/levansucrase/invertase"/>
    <property type="match status" value="1"/>
</dbReference>
<dbReference type="eggNOG" id="COG0456">
    <property type="taxonomic scope" value="Bacteria"/>
</dbReference>
<dbReference type="eggNOG" id="COG1621">
    <property type="taxonomic scope" value="Bacteria"/>
</dbReference>
<keyword evidence="2" id="KW-0012">Acyltransferase</keyword>
<evidence type="ECO:0000313" key="6">
    <source>
        <dbReference type="Proteomes" id="UP000005845"/>
    </source>
</evidence>
<dbReference type="PANTHER" id="PTHR43877:SF2">
    <property type="entry name" value="AMINOALKYLPHOSPHONATE N-ACETYLTRANSFERASE-RELATED"/>
    <property type="match status" value="1"/>
</dbReference>
<dbReference type="EMBL" id="BAFC01000111">
    <property type="protein sequence ID" value="GAB40638.1"/>
    <property type="molecule type" value="Genomic_DNA"/>
</dbReference>
<protein>
    <recommendedName>
        <fullName evidence="4">N-acetyltransferase domain-containing protein</fullName>
    </recommendedName>
</protein>
<dbReference type="Pfam" id="PF00583">
    <property type="entry name" value="Acetyltransf_1"/>
    <property type="match status" value="1"/>
</dbReference>
<dbReference type="CDD" id="cd04301">
    <property type="entry name" value="NAT_SF"/>
    <property type="match status" value="1"/>
</dbReference>
<feature type="compositionally biased region" description="Gly residues" evidence="3">
    <location>
        <begin position="144"/>
        <end position="155"/>
    </location>
</feature>
<organism evidence="5 6">
    <name type="scientific">Gordonia sputi NBRC 100414</name>
    <dbReference type="NCBI Taxonomy" id="1089453"/>
    <lineage>
        <taxon>Bacteria</taxon>
        <taxon>Bacillati</taxon>
        <taxon>Actinomycetota</taxon>
        <taxon>Actinomycetes</taxon>
        <taxon>Mycobacteriales</taxon>
        <taxon>Gordoniaceae</taxon>
        <taxon>Gordonia</taxon>
    </lineage>
</organism>
<sequence length="434" mass="46980">MVRVADTAAVTQAKRRTFSSVAVAILAVAGLMFSDQGSSAAAGWRYTVVAFSNTSDTYMDVYQSADGSAFEPVAKPAYRPPSGRVRDPSIFRHTDGFYYVTYTTVDGANIGFARSRDRVHWSFVRNVPVPLCCAFLPGTGDGKGLGSSSGPGSSGSAGSSDGPSLSPFTTKAWAPDWFVEGGRVNVIFSMSTGGGFVPYIMTALDSSLRAWGPPIPLAGLGADHIDTTVVKVGSTYHAFTKNETKKVVQHAVSSSLYGPYRFIAPGNWGAFVEGPAVIQLPGGAWRIYLDAYKAGKYLYSDSTDGLNTWTPVKELPALTQTLLDLLTELSGSAVRAWGIRVNGRLVASMRIRVDRDVAEVMRLVVAPDMQGRGMGTRLLAAVDSVIPENVTRVELFTGERSVANIRLYQRMGYREIRRRDTGPYDLVYLARYRD</sequence>
<keyword evidence="1" id="KW-0808">Transferase</keyword>
<dbReference type="PANTHER" id="PTHR43877">
    <property type="entry name" value="AMINOALKYLPHOSPHONATE N-ACETYLTRANSFERASE-RELATED-RELATED"/>
    <property type="match status" value="1"/>
</dbReference>